<proteinExistence type="inferred from homology"/>
<keyword evidence="4" id="KW-0560">Oxidoreductase</keyword>
<dbReference type="InterPro" id="IPR016182">
    <property type="entry name" value="Cu_amine_oxidase_N-reg"/>
</dbReference>
<gene>
    <name evidence="8" type="ORF">UFOPK3001_00287</name>
    <name evidence="9" type="ORF">UFOPK3954_01096</name>
</gene>
<evidence type="ECO:0000313" key="9">
    <source>
        <dbReference type="EMBL" id="CAB4989941.1"/>
    </source>
</evidence>
<dbReference type="InterPro" id="IPR000269">
    <property type="entry name" value="Cu_amine_oxidase"/>
</dbReference>
<dbReference type="PANTHER" id="PTHR10638">
    <property type="entry name" value="COPPER AMINE OXIDASE"/>
    <property type="match status" value="1"/>
</dbReference>
<protein>
    <submittedName>
        <fullName evidence="9">Unannotated protein</fullName>
    </submittedName>
</protein>
<dbReference type="PROSITE" id="PS51257">
    <property type="entry name" value="PROKAR_LIPOPROTEIN"/>
    <property type="match status" value="1"/>
</dbReference>
<dbReference type="InterPro" id="IPR036460">
    <property type="entry name" value="Cu_amine_oxidase_C_sf"/>
</dbReference>
<sequence>MTGRVSRLLRLPVRLLVPGALVLVSACSGGGGGDKADPAAEVVALSAPAKPAHPLDALTPSELDTFREVLAAGGYLDGSAFPYLALDEPDKQAVFSWKPGSAFARRAFAVVRRQGRTFEAVVDLGARSLVSWTEKPGAATGFVTSEFGTASSAATADERLAAALALRGLSVGEVSLLTFAGGSVSDPAEQGRRIARVIPFRIAGDAATLLSRPVEGLFASVDLDTGKVLSVTDTGAVPVPLGGPVAEAGRQRPALNPVVFTPNGMSNIDVNGTEVRWAGWSMRWRGNRRTGVELADVRFNTGSGARRVMYEASVSDLFVPYQHPDPSWTFRTLLDSAEFGLGNTLSTLRPGVDCPVGAGYFDVVLPDDAARAAVKPRTLCTFERPTGNPAYRLEASAAAETEMVLRWVAVVGNYDYIVDNVFGADGSVRFHVFAAGIVLQRGAAAASVADAHSIGEDEHGVLVGEGLLAVNHDHYLSFRLDLDVGDTGNRLVRQRLVPEAVDGNPGRTGIWRVDEQVVGSELGARYTPNPREPERVLVQSAAASGPLGHHPGYEFEFGDSVAVSSTAVVDDPGSRRGGWTADTLWVTPYAHDERFASGLYIPDGSAPAGLAAWTAADRAIRDTDLVVWFTVGFHHVVRTEDLPNMPAHESEFGLKPANVYPTNPLLP</sequence>
<evidence type="ECO:0000256" key="3">
    <source>
        <dbReference type="ARBA" id="ARBA00022772"/>
    </source>
</evidence>
<evidence type="ECO:0000259" key="7">
    <source>
        <dbReference type="Pfam" id="PF02727"/>
    </source>
</evidence>
<dbReference type="Pfam" id="PF01179">
    <property type="entry name" value="Cu_amine_oxid"/>
    <property type="match status" value="1"/>
</dbReference>
<feature type="domain" description="Copper amine oxidase catalytic" evidence="6">
    <location>
        <begin position="259"/>
        <end position="665"/>
    </location>
</feature>
<dbReference type="GO" id="GO:0048038">
    <property type="term" value="F:quinone binding"/>
    <property type="evidence" value="ECO:0007669"/>
    <property type="project" value="InterPro"/>
</dbReference>
<dbReference type="InterPro" id="IPR049947">
    <property type="entry name" value="Cu_Am_Ox_Cu-bd"/>
</dbReference>
<evidence type="ECO:0000256" key="4">
    <source>
        <dbReference type="ARBA" id="ARBA00023002"/>
    </source>
</evidence>
<dbReference type="PANTHER" id="PTHR10638:SF41">
    <property type="entry name" value="AMINE OXIDASE"/>
    <property type="match status" value="1"/>
</dbReference>
<dbReference type="InterPro" id="IPR015800">
    <property type="entry name" value="Cu_amine_oxidase_N2"/>
</dbReference>
<dbReference type="GO" id="GO:0008131">
    <property type="term" value="F:primary methylamine oxidase activity"/>
    <property type="evidence" value="ECO:0007669"/>
    <property type="project" value="InterPro"/>
</dbReference>
<name>A0A6J7N939_9ZZZZ</name>
<dbReference type="Gene3D" id="2.70.98.20">
    <property type="entry name" value="Copper amine oxidase, catalytic domain"/>
    <property type="match status" value="1"/>
</dbReference>
<comment type="similarity">
    <text evidence="1">Belongs to the copper/topaquinone oxidase family.</text>
</comment>
<dbReference type="PROSITE" id="PS01165">
    <property type="entry name" value="COPPER_AMINE_OXID_2"/>
    <property type="match status" value="1"/>
</dbReference>
<dbReference type="GO" id="GO:0005507">
    <property type="term" value="F:copper ion binding"/>
    <property type="evidence" value="ECO:0007669"/>
    <property type="project" value="InterPro"/>
</dbReference>
<reference evidence="9" key="1">
    <citation type="submission" date="2020-05" db="EMBL/GenBank/DDBJ databases">
        <authorList>
            <person name="Chiriac C."/>
            <person name="Salcher M."/>
            <person name="Ghai R."/>
            <person name="Kavagutti S V."/>
        </authorList>
    </citation>
    <scope>NUCLEOTIDE SEQUENCE</scope>
</reference>
<dbReference type="Pfam" id="PF02727">
    <property type="entry name" value="Cu_amine_oxidN2"/>
    <property type="match status" value="1"/>
</dbReference>
<dbReference type="SUPFAM" id="SSF54416">
    <property type="entry name" value="Amine oxidase N-terminal region"/>
    <property type="match status" value="2"/>
</dbReference>
<organism evidence="9">
    <name type="scientific">freshwater metagenome</name>
    <dbReference type="NCBI Taxonomy" id="449393"/>
    <lineage>
        <taxon>unclassified sequences</taxon>
        <taxon>metagenomes</taxon>
        <taxon>ecological metagenomes</taxon>
    </lineage>
</organism>
<dbReference type="AlphaFoldDB" id="A0A6J7N939"/>
<evidence type="ECO:0000259" key="6">
    <source>
        <dbReference type="Pfam" id="PF01179"/>
    </source>
</evidence>
<keyword evidence="2" id="KW-0479">Metal-binding</keyword>
<dbReference type="GO" id="GO:0009308">
    <property type="term" value="P:amine metabolic process"/>
    <property type="evidence" value="ECO:0007669"/>
    <property type="project" value="InterPro"/>
</dbReference>
<evidence type="ECO:0000313" key="8">
    <source>
        <dbReference type="EMBL" id="CAB4791286.1"/>
    </source>
</evidence>
<keyword evidence="3" id="KW-0801">TPQ</keyword>
<feature type="domain" description="Copper amine oxidase N2-terminal" evidence="7">
    <location>
        <begin position="53"/>
        <end position="133"/>
    </location>
</feature>
<accession>A0A6J7N939</accession>
<keyword evidence="5" id="KW-0186">Copper</keyword>
<evidence type="ECO:0000256" key="1">
    <source>
        <dbReference type="ARBA" id="ARBA00007983"/>
    </source>
</evidence>
<dbReference type="EMBL" id="CAFBON010000101">
    <property type="protein sequence ID" value="CAB4989941.1"/>
    <property type="molecule type" value="Genomic_DNA"/>
</dbReference>
<evidence type="ECO:0000256" key="5">
    <source>
        <dbReference type="ARBA" id="ARBA00023008"/>
    </source>
</evidence>
<evidence type="ECO:0000256" key="2">
    <source>
        <dbReference type="ARBA" id="ARBA00022723"/>
    </source>
</evidence>
<dbReference type="SUPFAM" id="SSF49998">
    <property type="entry name" value="Amine oxidase catalytic domain"/>
    <property type="match status" value="1"/>
</dbReference>
<dbReference type="Gene3D" id="3.10.450.40">
    <property type="match status" value="2"/>
</dbReference>
<dbReference type="EMBL" id="CAFAAJ010000012">
    <property type="protein sequence ID" value="CAB4791286.1"/>
    <property type="molecule type" value="Genomic_DNA"/>
</dbReference>
<dbReference type="InterPro" id="IPR015798">
    <property type="entry name" value="Cu_amine_oxidase_C"/>
</dbReference>